<comment type="similarity">
    <text evidence="1">Belongs to the protein kinase superfamily. AGC Ser/Thr protein kinase family. PDPK1 subfamily.</text>
</comment>
<keyword evidence="14" id="KW-1185">Reference proteome</keyword>
<dbReference type="CDD" id="cd01262">
    <property type="entry name" value="PH_PDK1"/>
    <property type="match status" value="1"/>
</dbReference>
<feature type="binding site" evidence="11">
    <location>
        <position position="87"/>
    </location>
    <ligand>
        <name>ATP</name>
        <dbReference type="ChEBI" id="CHEBI:30616"/>
    </ligand>
</feature>
<dbReference type="SMART" id="SM00220">
    <property type="entry name" value="S_TKc"/>
    <property type="match status" value="1"/>
</dbReference>
<sequence>MATNEAKKMQPQSNASSAGVGSSPLQDVTCENITSDDNLSPSPSKNAMPLSKKKAEDYIFGKIIGEGSFSTVFLAKDIQTQKEYAIKVCEKQHIIREKKTAYIKREKEVLMRLGAGPSPFFVKLFCTFQDRDRLYFVLSYAKNGELLSYIHRVGSFDEDVSKFYAAEIVLALEYMHSRGIIHRDLKPENILLSEGMHVMITDFGSAKILDAEQDESNSPTGTSPPAGSTVPAKPRRNSFVGTAQYVSPELLNNKPISKSLDLWALGAIIYQFLSGLPPFRAGNEYLIFQKVVKLEYDFPEGFNEVGKDLVQSLLVLDAKKRLGSDECGGYKALKAHAFFNGIPWGKLDIVTPPPIVPFLPAVRDNPNFKSEIDLTDLPGLRDEHFANLMLEDKTKVAKKQKQKVEGEKVRVTRRPGMLNIPCSEEERESRKQNQACNNPWHKFVEGNLILKMGYIDKRKGLFARRRMFLLTEGPHLYYVDPVNQVLKGEIPLSKDIRPEPKNFKIFFVHTPNRTYYLEDPEGYSLKWCEAIEEMYQLYFATDS</sequence>
<dbReference type="InterPro" id="IPR033931">
    <property type="entry name" value="PDK1-typ_PH"/>
</dbReference>
<feature type="domain" description="Protein kinase" evidence="13">
    <location>
        <begin position="58"/>
        <end position="339"/>
    </location>
</feature>
<evidence type="ECO:0000256" key="8">
    <source>
        <dbReference type="ARBA" id="ARBA00022840"/>
    </source>
</evidence>
<dbReference type="InterPro" id="IPR008271">
    <property type="entry name" value="Ser/Thr_kinase_AS"/>
</dbReference>
<evidence type="ECO:0000256" key="4">
    <source>
        <dbReference type="ARBA" id="ARBA00022527"/>
    </source>
</evidence>
<evidence type="ECO:0000256" key="10">
    <source>
        <dbReference type="ARBA" id="ARBA00048679"/>
    </source>
</evidence>
<dbReference type="Gene3D" id="3.30.200.20">
    <property type="entry name" value="Phosphorylase Kinase, domain 1"/>
    <property type="match status" value="1"/>
</dbReference>
<keyword evidence="7" id="KW-0418">Kinase</keyword>
<dbReference type="SUPFAM" id="SSF50729">
    <property type="entry name" value="PH domain-like"/>
    <property type="match status" value="1"/>
</dbReference>
<proteinExistence type="inferred from homology"/>
<reference evidence="15" key="1">
    <citation type="submission" date="2025-08" db="UniProtKB">
        <authorList>
            <consortium name="RefSeq"/>
        </authorList>
    </citation>
    <scope>IDENTIFICATION</scope>
</reference>
<keyword evidence="4" id="KW-0723">Serine/threonine-protein kinase</keyword>
<dbReference type="InterPro" id="IPR011993">
    <property type="entry name" value="PH-like_dom_sf"/>
</dbReference>
<organism evidence="14 15">
    <name type="scientific">Priapulus caudatus</name>
    <name type="common">Priapulid worm</name>
    <dbReference type="NCBI Taxonomy" id="37621"/>
    <lineage>
        <taxon>Eukaryota</taxon>
        <taxon>Metazoa</taxon>
        <taxon>Ecdysozoa</taxon>
        <taxon>Scalidophora</taxon>
        <taxon>Priapulida</taxon>
        <taxon>Priapulimorpha</taxon>
        <taxon>Priapulimorphida</taxon>
        <taxon>Priapulidae</taxon>
        <taxon>Priapulus</taxon>
    </lineage>
</organism>
<protein>
    <recommendedName>
        <fullName evidence="3">3-phosphoinositide-dependent protein kinase 1</fullName>
        <ecNumber evidence="2">2.7.11.1</ecNumber>
    </recommendedName>
</protein>
<feature type="compositionally biased region" description="Polar residues" evidence="12">
    <location>
        <begin position="10"/>
        <end position="45"/>
    </location>
</feature>
<dbReference type="Pfam" id="PF14593">
    <property type="entry name" value="PH_3"/>
    <property type="match status" value="1"/>
</dbReference>
<evidence type="ECO:0000313" key="15">
    <source>
        <dbReference type="RefSeq" id="XP_014663194.1"/>
    </source>
</evidence>
<keyword evidence="8 11" id="KW-0067">ATP-binding</keyword>
<comment type="catalytic activity">
    <reaction evidence="10">
        <text>L-seryl-[protein] + ATP = O-phospho-L-seryl-[protein] + ADP + H(+)</text>
        <dbReference type="Rhea" id="RHEA:17989"/>
        <dbReference type="Rhea" id="RHEA-COMP:9863"/>
        <dbReference type="Rhea" id="RHEA-COMP:11604"/>
        <dbReference type="ChEBI" id="CHEBI:15378"/>
        <dbReference type="ChEBI" id="CHEBI:29999"/>
        <dbReference type="ChEBI" id="CHEBI:30616"/>
        <dbReference type="ChEBI" id="CHEBI:83421"/>
        <dbReference type="ChEBI" id="CHEBI:456216"/>
        <dbReference type="EC" id="2.7.11.1"/>
    </reaction>
</comment>
<feature type="region of interest" description="Disordered" evidence="12">
    <location>
        <begin position="1"/>
        <end position="49"/>
    </location>
</feature>
<dbReference type="PROSITE" id="PS00108">
    <property type="entry name" value="PROTEIN_KINASE_ST"/>
    <property type="match status" value="1"/>
</dbReference>
<evidence type="ECO:0000259" key="13">
    <source>
        <dbReference type="PROSITE" id="PS50011"/>
    </source>
</evidence>
<feature type="region of interest" description="Disordered" evidence="12">
    <location>
        <begin position="212"/>
        <end position="235"/>
    </location>
</feature>
<comment type="catalytic activity">
    <reaction evidence="9">
        <text>L-threonyl-[protein] + ATP = O-phospho-L-threonyl-[protein] + ADP + H(+)</text>
        <dbReference type="Rhea" id="RHEA:46608"/>
        <dbReference type="Rhea" id="RHEA-COMP:11060"/>
        <dbReference type="Rhea" id="RHEA-COMP:11605"/>
        <dbReference type="ChEBI" id="CHEBI:15378"/>
        <dbReference type="ChEBI" id="CHEBI:30013"/>
        <dbReference type="ChEBI" id="CHEBI:30616"/>
        <dbReference type="ChEBI" id="CHEBI:61977"/>
        <dbReference type="ChEBI" id="CHEBI:456216"/>
        <dbReference type="EC" id="2.7.11.1"/>
    </reaction>
</comment>
<evidence type="ECO:0000256" key="12">
    <source>
        <dbReference type="SAM" id="MobiDB-lite"/>
    </source>
</evidence>
<dbReference type="InterPro" id="IPR000719">
    <property type="entry name" value="Prot_kinase_dom"/>
</dbReference>
<evidence type="ECO:0000256" key="5">
    <source>
        <dbReference type="ARBA" id="ARBA00022679"/>
    </source>
</evidence>
<evidence type="ECO:0000256" key="2">
    <source>
        <dbReference type="ARBA" id="ARBA00012513"/>
    </source>
</evidence>
<dbReference type="PANTHER" id="PTHR24356">
    <property type="entry name" value="SERINE/THREONINE-PROTEIN KINASE"/>
    <property type="match status" value="1"/>
</dbReference>
<name>A0ABM1DTC3_PRICU</name>
<dbReference type="Proteomes" id="UP000695022">
    <property type="component" value="Unplaced"/>
</dbReference>
<keyword evidence="5" id="KW-0808">Transferase</keyword>
<dbReference type="GeneID" id="106805931"/>
<evidence type="ECO:0000256" key="6">
    <source>
        <dbReference type="ARBA" id="ARBA00022741"/>
    </source>
</evidence>
<dbReference type="CDD" id="cd05581">
    <property type="entry name" value="STKc_PDK1"/>
    <property type="match status" value="1"/>
</dbReference>
<evidence type="ECO:0000256" key="9">
    <source>
        <dbReference type="ARBA" id="ARBA00047899"/>
    </source>
</evidence>
<dbReference type="InterPro" id="IPR017441">
    <property type="entry name" value="Protein_kinase_ATP_BS"/>
</dbReference>
<feature type="compositionally biased region" description="Polar residues" evidence="12">
    <location>
        <begin position="216"/>
        <end position="226"/>
    </location>
</feature>
<evidence type="ECO:0000256" key="3">
    <source>
        <dbReference type="ARBA" id="ARBA00018538"/>
    </source>
</evidence>
<gene>
    <name evidence="15" type="primary">LOC106805931</name>
</gene>
<keyword evidence="6 11" id="KW-0547">Nucleotide-binding</keyword>
<evidence type="ECO:0000256" key="7">
    <source>
        <dbReference type="ARBA" id="ARBA00022777"/>
    </source>
</evidence>
<evidence type="ECO:0000256" key="11">
    <source>
        <dbReference type="PROSITE-ProRule" id="PRU10141"/>
    </source>
</evidence>
<dbReference type="SUPFAM" id="SSF56112">
    <property type="entry name" value="Protein kinase-like (PK-like)"/>
    <property type="match status" value="1"/>
</dbReference>
<evidence type="ECO:0000313" key="14">
    <source>
        <dbReference type="Proteomes" id="UP000695022"/>
    </source>
</evidence>
<dbReference type="Gene3D" id="2.30.29.30">
    <property type="entry name" value="Pleckstrin-homology domain (PH domain)/Phosphotyrosine-binding domain (PTB)"/>
    <property type="match status" value="1"/>
</dbReference>
<dbReference type="InterPro" id="IPR011009">
    <property type="entry name" value="Kinase-like_dom_sf"/>
</dbReference>
<accession>A0ABM1DTC3</accession>
<dbReference type="RefSeq" id="XP_014663194.1">
    <property type="nucleotide sequence ID" value="XM_014807708.1"/>
</dbReference>
<dbReference type="PANTHER" id="PTHR24356:SF163">
    <property type="entry name" value="3-PHOSPHOINOSITIDE-DEPENDENT PROTEIN KINASE 1-RELATED"/>
    <property type="match status" value="1"/>
</dbReference>
<dbReference type="EC" id="2.7.11.1" evidence="2"/>
<dbReference type="Gene3D" id="1.10.510.10">
    <property type="entry name" value="Transferase(Phosphotransferase) domain 1"/>
    <property type="match status" value="1"/>
</dbReference>
<dbReference type="InterPro" id="IPR039046">
    <property type="entry name" value="PDPK1"/>
</dbReference>
<dbReference type="Pfam" id="PF00069">
    <property type="entry name" value="Pkinase"/>
    <property type="match status" value="1"/>
</dbReference>
<evidence type="ECO:0000256" key="1">
    <source>
        <dbReference type="ARBA" id="ARBA00010006"/>
    </source>
</evidence>
<dbReference type="PROSITE" id="PS00107">
    <property type="entry name" value="PROTEIN_KINASE_ATP"/>
    <property type="match status" value="1"/>
</dbReference>
<dbReference type="PROSITE" id="PS50011">
    <property type="entry name" value="PROTEIN_KINASE_DOM"/>
    <property type="match status" value="1"/>
</dbReference>
<dbReference type="InterPro" id="IPR050236">
    <property type="entry name" value="Ser_Thr_kinase_AGC"/>
</dbReference>